<feature type="transmembrane region" description="Helical" evidence="1">
    <location>
        <begin position="377"/>
        <end position="399"/>
    </location>
</feature>
<evidence type="ECO:0000256" key="1">
    <source>
        <dbReference type="SAM" id="Phobius"/>
    </source>
</evidence>
<feature type="transmembrane region" description="Helical" evidence="1">
    <location>
        <begin position="348"/>
        <end position="365"/>
    </location>
</feature>
<comment type="caution">
    <text evidence="2">The sequence shown here is derived from an EMBL/GenBank/DDBJ whole genome shotgun (WGS) entry which is preliminary data.</text>
</comment>
<organism evidence="2 3">
    <name type="scientific">Ligilactobacillus faecis</name>
    <dbReference type="NCBI Taxonomy" id="762833"/>
    <lineage>
        <taxon>Bacteria</taxon>
        <taxon>Bacillati</taxon>
        <taxon>Bacillota</taxon>
        <taxon>Bacilli</taxon>
        <taxon>Lactobacillales</taxon>
        <taxon>Lactobacillaceae</taxon>
        <taxon>Ligilactobacillus</taxon>
    </lineage>
</organism>
<protein>
    <recommendedName>
        <fullName evidence="4">Membrane protein 6-pyruvoyl-tetrahydropterin synthase-related domain-containing protein</fullName>
    </recommendedName>
</protein>
<feature type="transmembrane region" description="Helical" evidence="1">
    <location>
        <begin position="64"/>
        <end position="84"/>
    </location>
</feature>
<feature type="transmembrane region" description="Helical" evidence="1">
    <location>
        <begin position="284"/>
        <end position="301"/>
    </location>
</feature>
<keyword evidence="1" id="KW-1133">Transmembrane helix</keyword>
<accession>A0ABV4DLH0</accession>
<reference evidence="2 3" key="1">
    <citation type="submission" date="2024-03" db="EMBL/GenBank/DDBJ databases">
        <title>Mouse gut bacterial collection (mGBC) of GemPharmatech.</title>
        <authorList>
            <person name="He Y."/>
            <person name="Dong L."/>
            <person name="Wu D."/>
            <person name="Gao X."/>
            <person name="Lin Z."/>
        </authorList>
    </citation>
    <scope>NUCLEOTIDE SEQUENCE [LARGE SCALE GENOMIC DNA]</scope>
    <source>
        <strain evidence="2 3">15-30</strain>
    </source>
</reference>
<keyword evidence="1" id="KW-0812">Transmembrane</keyword>
<keyword evidence="1" id="KW-0472">Membrane</keyword>
<keyword evidence="3" id="KW-1185">Reference proteome</keyword>
<feature type="transmembrane region" description="Helical" evidence="1">
    <location>
        <begin position="229"/>
        <end position="246"/>
    </location>
</feature>
<feature type="transmembrane region" description="Helical" evidence="1">
    <location>
        <begin position="12"/>
        <end position="34"/>
    </location>
</feature>
<evidence type="ECO:0000313" key="3">
    <source>
        <dbReference type="Proteomes" id="UP001565236"/>
    </source>
</evidence>
<feature type="transmembrane region" description="Helical" evidence="1">
    <location>
        <begin position="193"/>
        <end position="217"/>
    </location>
</feature>
<name>A0ABV4DLH0_9LACO</name>
<feature type="transmembrane region" description="Helical" evidence="1">
    <location>
        <begin position="135"/>
        <end position="157"/>
    </location>
</feature>
<proteinExistence type="predicted"/>
<feature type="transmembrane region" description="Helical" evidence="1">
    <location>
        <begin position="104"/>
        <end position="123"/>
    </location>
</feature>
<dbReference type="EMBL" id="JBCLUF010000001">
    <property type="protein sequence ID" value="MEY8661323.1"/>
    <property type="molecule type" value="Genomic_DNA"/>
</dbReference>
<evidence type="ECO:0008006" key="4">
    <source>
        <dbReference type="Google" id="ProtNLM"/>
    </source>
</evidence>
<gene>
    <name evidence="2" type="ORF">AALT52_00235</name>
</gene>
<dbReference type="Proteomes" id="UP001565236">
    <property type="component" value="Unassembled WGS sequence"/>
</dbReference>
<evidence type="ECO:0000313" key="2">
    <source>
        <dbReference type="EMBL" id="MEY8661323.1"/>
    </source>
</evidence>
<sequence length="581" mass="66047">MAENFLSKRTEWGKTLGTLLLFVVFSIIFIYFFIRSGKLAVSVDSGFHFSRAEEIYQNLKDKQLFTFIATHAFHGSGAGSFLFYPTVFLYPWAILRLFVEPVAAFYLWYGGMLFLTLCCAYYAMRRFAGDRLRAILFALFYTIGAYHLYLGIMNYVLGEFIAYTFLPLVFCGFYEVFFGDEKHWPVLAVGMTLIFYSHILSTVITVGTLAILFIVTLCFKKITRNRWSALVKACLLTLALSAWQLLPFLTDHTKELADPPFGFWFLCSMQEIWARSLENIANNHGIGFALILAALFGWYFVKNAPKERYVYLLGIVFLILATDLVPYGLLNEIKSLAFLQTIQFPYRFLAYASLFLAATLSLIFSEMLTHFKGRQKYFLCGLIIIFGLGSYFSSVLPALQRVKNQDPAAILAPPTDKLQISEDGKLLTKENYANFFKYVITYGETDYFPKVAFSYNKILEHPKAQGIILQKAYIDGRPQNVQTKALANAKKYYLTLGKAAKVDLPFVVYARTKVTVDGKEVPFKVSSRGTAVLTLPKGKSVVTLRYAPPKIYYVLWGLAVISWLSLLVIFLKNKLKSCSTI</sequence>
<feature type="transmembrane region" description="Helical" evidence="1">
    <location>
        <begin position="308"/>
        <end position="328"/>
    </location>
</feature>
<dbReference type="RefSeq" id="WP_369939670.1">
    <property type="nucleotide sequence ID" value="NZ_JBCLUF010000001.1"/>
</dbReference>
<feature type="transmembrane region" description="Helical" evidence="1">
    <location>
        <begin position="551"/>
        <end position="571"/>
    </location>
</feature>